<name>A0A8T0DKM1_9TREM</name>
<evidence type="ECO:0000313" key="2">
    <source>
        <dbReference type="Proteomes" id="UP000699462"/>
    </source>
</evidence>
<sequence>MEFPTVGSRFPIALLRTVCSILEANASSHRTNLPRAIFAVERRICFTLDELASSSRAYDHFVDCLKQLDGYAPLEVDGVAYEYRGRQVTTEDIPQYVHYPEGSRGQNLFLWILELLGCHSDTPLHSETLN</sequence>
<organism evidence="1 2">
    <name type="scientific">Paragonimus westermani</name>
    <dbReference type="NCBI Taxonomy" id="34504"/>
    <lineage>
        <taxon>Eukaryota</taxon>
        <taxon>Metazoa</taxon>
        <taxon>Spiralia</taxon>
        <taxon>Lophotrochozoa</taxon>
        <taxon>Platyhelminthes</taxon>
        <taxon>Trematoda</taxon>
        <taxon>Digenea</taxon>
        <taxon>Plagiorchiida</taxon>
        <taxon>Troglotremata</taxon>
        <taxon>Troglotrematidae</taxon>
        <taxon>Paragonimus</taxon>
    </lineage>
</organism>
<dbReference type="EMBL" id="JTDF01003301">
    <property type="protein sequence ID" value="KAF8567906.1"/>
    <property type="molecule type" value="Genomic_DNA"/>
</dbReference>
<comment type="caution">
    <text evidence="1">The sequence shown here is derived from an EMBL/GenBank/DDBJ whole genome shotgun (WGS) entry which is preliminary data.</text>
</comment>
<gene>
    <name evidence="1" type="ORF">P879_07216</name>
</gene>
<proteinExistence type="predicted"/>
<keyword evidence="2" id="KW-1185">Reference proteome</keyword>
<dbReference type="AlphaFoldDB" id="A0A8T0DKM1"/>
<dbReference type="OrthoDB" id="46564at2759"/>
<accession>A0A8T0DKM1</accession>
<dbReference type="Proteomes" id="UP000699462">
    <property type="component" value="Unassembled WGS sequence"/>
</dbReference>
<reference evidence="1 2" key="1">
    <citation type="submission" date="2019-07" db="EMBL/GenBank/DDBJ databases">
        <title>Annotation for the trematode Paragonimus westermani.</title>
        <authorList>
            <person name="Choi Y.-J."/>
        </authorList>
    </citation>
    <scope>NUCLEOTIDE SEQUENCE [LARGE SCALE GENOMIC DNA]</scope>
    <source>
        <strain evidence="1">180907_Pwestermani</strain>
    </source>
</reference>
<protein>
    <submittedName>
        <fullName evidence="1">Uncharacterized protein</fullName>
    </submittedName>
</protein>
<evidence type="ECO:0000313" key="1">
    <source>
        <dbReference type="EMBL" id="KAF8567906.1"/>
    </source>
</evidence>